<reference evidence="2 3" key="1">
    <citation type="submission" date="2018-05" db="EMBL/GenBank/DDBJ databases">
        <title>Genome sequencing and assembly of the regulated plant pathogen Lachnellula willkommii and related sister species for the development of diagnostic species identification markers.</title>
        <authorList>
            <person name="Giroux E."/>
            <person name="Bilodeau G."/>
        </authorList>
    </citation>
    <scope>NUCLEOTIDE SEQUENCE [LARGE SCALE GENOMIC DNA]</scope>
    <source>
        <strain evidence="2 3">CBS 172.35</strain>
    </source>
</reference>
<sequence>MGFGDDIKEFEGAATGQGGNDGDNNANKSNGGNDKTEDTMVDSAVDQFASKEGLPAGADPEVNNLVNDEVNKL</sequence>
<comment type="caution">
    <text evidence="2">The sequence shown here is derived from an EMBL/GenBank/DDBJ whole genome shotgun (WGS) entry which is preliminary data.</text>
</comment>
<protein>
    <submittedName>
        <fullName evidence="2">Uncharacterized protein</fullName>
    </submittedName>
</protein>
<evidence type="ECO:0000313" key="3">
    <source>
        <dbReference type="Proteomes" id="UP000315522"/>
    </source>
</evidence>
<dbReference type="AlphaFoldDB" id="A0A559LZX9"/>
<gene>
    <name evidence="2" type="ORF">LAWI1_G007348</name>
</gene>
<evidence type="ECO:0000313" key="2">
    <source>
        <dbReference type="EMBL" id="TVY86264.1"/>
    </source>
</evidence>
<proteinExistence type="predicted"/>
<accession>A0A559LZX9</accession>
<feature type="compositionally biased region" description="Basic and acidic residues" evidence="1">
    <location>
        <begin position="1"/>
        <end position="11"/>
    </location>
</feature>
<feature type="compositionally biased region" description="Low complexity" evidence="1">
    <location>
        <begin position="22"/>
        <end position="33"/>
    </location>
</feature>
<organism evidence="2 3">
    <name type="scientific">Lachnellula willkommii</name>
    <dbReference type="NCBI Taxonomy" id="215461"/>
    <lineage>
        <taxon>Eukaryota</taxon>
        <taxon>Fungi</taxon>
        <taxon>Dikarya</taxon>
        <taxon>Ascomycota</taxon>
        <taxon>Pezizomycotina</taxon>
        <taxon>Leotiomycetes</taxon>
        <taxon>Helotiales</taxon>
        <taxon>Lachnaceae</taxon>
        <taxon>Lachnellula</taxon>
    </lineage>
</organism>
<dbReference type="Proteomes" id="UP000315522">
    <property type="component" value="Unassembled WGS sequence"/>
</dbReference>
<evidence type="ECO:0000256" key="1">
    <source>
        <dbReference type="SAM" id="MobiDB-lite"/>
    </source>
</evidence>
<feature type="region of interest" description="Disordered" evidence="1">
    <location>
        <begin position="1"/>
        <end position="73"/>
    </location>
</feature>
<name>A0A559LZX9_9HELO</name>
<dbReference type="EMBL" id="QGML01003876">
    <property type="protein sequence ID" value="TVY86264.1"/>
    <property type="molecule type" value="Genomic_DNA"/>
</dbReference>
<keyword evidence="3" id="KW-1185">Reference proteome</keyword>